<name>A0A560D1V9_9BRAD</name>
<gene>
    <name evidence="1" type="ORF">FBZ96_114100</name>
</gene>
<sequence length="80" mass="8740">MSNPSVTATISANDQAAPKLRELLELTKKLESTAKAAFKENGGNALANSYRQATSAAQQHLTVLEKMHSVHLARLMQLRH</sequence>
<evidence type="ECO:0000313" key="1">
    <source>
        <dbReference type="EMBL" id="TWA91102.1"/>
    </source>
</evidence>
<dbReference type="Proteomes" id="UP000319949">
    <property type="component" value="Unassembled WGS sequence"/>
</dbReference>
<organism evidence="1 2">
    <name type="scientific">Bradyrhizobium stylosanthis</name>
    <dbReference type="NCBI Taxonomy" id="1803665"/>
    <lineage>
        <taxon>Bacteria</taxon>
        <taxon>Pseudomonadati</taxon>
        <taxon>Pseudomonadota</taxon>
        <taxon>Alphaproteobacteria</taxon>
        <taxon>Hyphomicrobiales</taxon>
        <taxon>Nitrobacteraceae</taxon>
        <taxon>Bradyrhizobium</taxon>
    </lineage>
</organism>
<proteinExistence type="predicted"/>
<evidence type="ECO:0000313" key="2">
    <source>
        <dbReference type="Proteomes" id="UP000319949"/>
    </source>
</evidence>
<comment type="caution">
    <text evidence="1">The sequence shown here is derived from an EMBL/GenBank/DDBJ whole genome shotgun (WGS) entry which is preliminary data.</text>
</comment>
<keyword evidence="2" id="KW-1185">Reference proteome</keyword>
<dbReference type="AlphaFoldDB" id="A0A560D1V9"/>
<accession>A0A560D1V9</accession>
<reference evidence="1 2" key="1">
    <citation type="submission" date="2019-06" db="EMBL/GenBank/DDBJ databases">
        <title>Genomic Encyclopedia of Type Strains, Phase IV (KMG-V): Genome sequencing to study the core and pangenomes of soil and plant-associated prokaryotes.</title>
        <authorList>
            <person name="Whitman W."/>
        </authorList>
    </citation>
    <scope>NUCLEOTIDE SEQUENCE [LARGE SCALE GENOMIC DNA]</scope>
    <source>
        <strain evidence="1 2">BR 510</strain>
    </source>
</reference>
<dbReference type="EMBL" id="VITK01000014">
    <property type="protein sequence ID" value="TWA91102.1"/>
    <property type="molecule type" value="Genomic_DNA"/>
</dbReference>
<protein>
    <submittedName>
        <fullName evidence="1">Uncharacterized protein</fullName>
    </submittedName>
</protein>